<keyword evidence="3" id="KW-1185">Reference proteome</keyword>
<dbReference type="EMBL" id="JAHUZB010000002">
    <property type="protein sequence ID" value="MBV7389849.1"/>
    <property type="molecule type" value="Genomic_DNA"/>
</dbReference>
<dbReference type="GO" id="GO:0016757">
    <property type="term" value="F:glycosyltransferase activity"/>
    <property type="evidence" value="ECO:0007669"/>
    <property type="project" value="UniProtKB-KW"/>
</dbReference>
<keyword evidence="2" id="KW-0328">Glycosyltransferase</keyword>
<protein>
    <submittedName>
        <fullName evidence="2">Glycosyltransferase</fullName>
        <ecNumber evidence="2">2.4.-.-</ecNumber>
    </submittedName>
</protein>
<evidence type="ECO:0000313" key="2">
    <source>
        <dbReference type="EMBL" id="MBV7389849.1"/>
    </source>
</evidence>
<organism evidence="2 3">
    <name type="scientific">Enterococcus alishanensis</name>
    <dbReference type="NCBI Taxonomy" id="1303817"/>
    <lineage>
        <taxon>Bacteria</taxon>
        <taxon>Bacillati</taxon>
        <taxon>Bacillota</taxon>
        <taxon>Bacilli</taxon>
        <taxon>Lactobacillales</taxon>
        <taxon>Enterococcaceae</taxon>
        <taxon>Enterococcus</taxon>
    </lineage>
</organism>
<evidence type="ECO:0000313" key="3">
    <source>
        <dbReference type="Proteomes" id="UP000774130"/>
    </source>
</evidence>
<feature type="domain" description="Glycosyltransferase 2-like" evidence="1">
    <location>
        <begin position="11"/>
        <end position="169"/>
    </location>
</feature>
<reference evidence="2 3" key="1">
    <citation type="submission" date="2021-06" db="EMBL/GenBank/DDBJ databases">
        <title>Enterococcus alishanensis sp. nov., a novel lactic acid bacterium isolated from fresh coffee beans.</title>
        <authorList>
            <person name="Chen Y.-S."/>
        </authorList>
    </citation>
    <scope>NUCLEOTIDE SEQUENCE [LARGE SCALE GENOMIC DNA]</scope>
    <source>
        <strain evidence="2 3">ALS3</strain>
    </source>
</reference>
<dbReference type="Pfam" id="PF00535">
    <property type="entry name" value="Glycos_transf_2"/>
    <property type="match status" value="1"/>
</dbReference>
<accession>A0ABS6TAC5</accession>
<dbReference type="RefSeq" id="WP_218324916.1">
    <property type="nucleotide sequence ID" value="NZ_JAHUZB010000002.1"/>
</dbReference>
<dbReference type="InterPro" id="IPR001173">
    <property type="entry name" value="Glyco_trans_2-like"/>
</dbReference>
<proteinExistence type="predicted"/>
<sequence>MFNIVVVLYGVTYQESTTVNSLKHLLSKKSYPELAEIILFDNSPKTYCPNDLPAQFTYMHSEENVGLAKAYNYALNFSKDKIDWLITFDQDTVVTAEYLALMIENQKQVSDTIVAIAPIIQNGEQQISPVSSNTLRPLKEKKIAPNQIYLQNIMVINSGTAVKVEFLKEINGYNEEFPLDYLDHWLSWEIFAEGKEIEIIDTDLQHDLSVLNYQQVSLVRYQSILNAETKYFSKYQTKLAKTYSKQLLLRVMKHLIKGRFSFAKLTFRYFLIFLEEVNGSRSTASIETKKSKKK</sequence>
<gene>
    <name evidence="2" type="ORF">KUA55_04095</name>
</gene>
<name>A0ABS6TAC5_9ENTE</name>
<keyword evidence="2" id="KW-0808">Transferase</keyword>
<evidence type="ECO:0000259" key="1">
    <source>
        <dbReference type="Pfam" id="PF00535"/>
    </source>
</evidence>
<dbReference type="EC" id="2.4.-.-" evidence="2"/>
<dbReference type="Proteomes" id="UP000774130">
    <property type="component" value="Unassembled WGS sequence"/>
</dbReference>
<comment type="caution">
    <text evidence="2">The sequence shown here is derived from an EMBL/GenBank/DDBJ whole genome shotgun (WGS) entry which is preliminary data.</text>
</comment>